<dbReference type="EMBL" id="JAUHTR010000008">
    <property type="protein sequence ID" value="MDN4526030.1"/>
    <property type="molecule type" value="Genomic_DNA"/>
</dbReference>
<keyword evidence="3" id="KW-1185">Reference proteome</keyword>
<evidence type="ECO:0000313" key="3">
    <source>
        <dbReference type="Proteomes" id="UP001172721"/>
    </source>
</evidence>
<dbReference type="RefSeq" id="WP_301167044.1">
    <property type="nucleotide sequence ID" value="NZ_JAUHTR010000008.1"/>
</dbReference>
<evidence type="ECO:0000256" key="1">
    <source>
        <dbReference type="SAM" id="Phobius"/>
    </source>
</evidence>
<protein>
    <submittedName>
        <fullName evidence="2">Uncharacterized protein</fullName>
    </submittedName>
</protein>
<comment type="caution">
    <text evidence="2">The sequence shown here is derived from an EMBL/GenBank/DDBJ whole genome shotgun (WGS) entry which is preliminary data.</text>
</comment>
<keyword evidence="1" id="KW-0812">Transmembrane</keyword>
<keyword evidence="1" id="KW-0472">Membrane</keyword>
<reference evidence="2" key="1">
    <citation type="submission" date="2023-07" db="EMBL/GenBank/DDBJ databases">
        <title>Fictibacillus sp. isolated from freshwater pond.</title>
        <authorList>
            <person name="Kirdat K."/>
            <person name="Bhat A."/>
            <person name="Mourya A."/>
            <person name="Yadav A."/>
        </authorList>
    </citation>
    <scope>NUCLEOTIDE SEQUENCE</scope>
    <source>
        <strain evidence="2">NE201</strain>
    </source>
</reference>
<gene>
    <name evidence="2" type="ORF">QYB97_16215</name>
</gene>
<sequence>MWLLGILLLVLAGFFALYEELFLAGASFLFGLFEMVKSKFR</sequence>
<keyword evidence="1" id="KW-1133">Transmembrane helix</keyword>
<proteinExistence type="predicted"/>
<feature type="transmembrane region" description="Helical" evidence="1">
    <location>
        <begin position="6"/>
        <end position="33"/>
    </location>
</feature>
<dbReference type="Proteomes" id="UP001172721">
    <property type="component" value="Unassembled WGS sequence"/>
</dbReference>
<evidence type="ECO:0000313" key="2">
    <source>
        <dbReference type="EMBL" id="MDN4526030.1"/>
    </source>
</evidence>
<name>A0ABT8HZ29_9BACL</name>
<organism evidence="2 3">
    <name type="scientific">Fictibacillus fluitans</name>
    <dbReference type="NCBI Taxonomy" id="3058422"/>
    <lineage>
        <taxon>Bacteria</taxon>
        <taxon>Bacillati</taxon>
        <taxon>Bacillota</taxon>
        <taxon>Bacilli</taxon>
        <taxon>Bacillales</taxon>
        <taxon>Fictibacillaceae</taxon>
        <taxon>Fictibacillus</taxon>
    </lineage>
</organism>
<accession>A0ABT8HZ29</accession>